<dbReference type="CDD" id="cd17352">
    <property type="entry name" value="MFS_MCT_SLC16"/>
    <property type="match status" value="1"/>
</dbReference>
<protein>
    <recommendedName>
        <fullName evidence="4">Major facilitator superfamily (MFS) profile domain-containing protein</fullName>
    </recommendedName>
</protein>
<dbReference type="PROSITE" id="PS50850">
    <property type="entry name" value="MFS"/>
    <property type="match status" value="1"/>
</dbReference>
<feature type="transmembrane region" description="Helical" evidence="3">
    <location>
        <begin position="444"/>
        <end position="466"/>
    </location>
</feature>
<keyword evidence="3" id="KW-0472">Membrane</keyword>
<dbReference type="InterPro" id="IPR011701">
    <property type="entry name" value="MFS"/>
</dbReference>
<feature type="transmembrane region" description="Helical" evidence="3">
    <location>
        <begin position="244"/>
        <end position="264"/>
    </location>
</feature>
<evidence type="ECO:0000256" key="2">
    <source>
        <dbReference type="ARBA" id="ARBA00006727"/>
    </source>
</evidence>
<dbReference type="PANTHER" id="PTHR11360">
    <property type="entry name" value="MONOCARBOXYLATE TRANSPORTER"/>
    <property type="match status" value="1"/>
</dbReference>
<comment type="similarity">
    <text evidence="2">Belongs to the major facilitator superfamily. Monocarboxylate porter (TC 2.A.1.13) family.</text>
</comment>
<feature type="transmembrane region" description="Helical" evidence="3">
    <location>
        <begin position="155"/>
        <end position="175"/>
    </location>
</feature>
<feature type="transmembrane region" description="Helical" evidence="3">
    <location>
        <begin position="291"/>
        <end position="311"/>
    </location>
</feature>
<gene>
    <name evidence="5" type="ORF">EC973_000442</name>
</gene>
<dbReference type="Proteomes" id="UP000605846">
    <property type="component" value="Unassembled WGS sequence"/>
</dbReference>
<feature type="transmembrane region" description="Helical" evidence="3">
    <location>
        <begin position="214"/>
        <end position="232"/>
    </location>
</feature>
<feature type="transmembrane region" description="Helical" evidence="3">
    <location>
        <begin position="326"/>
        <end position="344"/>
    </location>
</feature>
<dbReference type="InterPro" id="IPR036259">
    <property type="entry name" value="MFS_trans_sf"/>
</dbReference>
<dbReference type="EMBL" id="JABAYA010000104">
    <property type="protein sequence ID" value="KAF7725115.1"/>
    <property type="molecule type" value="Genomic_DNA"/>
</dbReference>
<feature type="transmembrane region" description="Helical" evidence="3">
    <location>
        <begin position="129"/>
        <end position="148"/>
    </location>
</feature>
<feature type="transmembrane region" description="Helical" evidence="3">
    <location>
        <begin position="181"/>
        <end position="202"/>
    </location>
</feature>
<dbReference type="PANTHER" id="PTHR11360:SF315">
    <property type="entry name" value="TRANSPORTER MCH2-RELATED"/>
    <property type="match status" value="1"/>
</dbReference>
<reference evidence="5" key="1">
    <citation type="submission" date="2020-01" db="EMBL/GenBank/DDBJ databases">
        <title>Genome Sequencing of Three Apophysomyces-Like Fungal Strains Confirms a Novel Fungal Genus in the Mucoromycota with divergent Burkholderia-like Endosymbiotic Bacteria.</title>
        <authorList>
            <person name="Stajich J.E."/>
            <person name="Macias A.M."/>
            <person name="Carter-House D."/>
            <person name="Lovett B."/>
            <person name="Kasson L.R."/>
            <person name="Berry K."/>
            <person name="Grigoriev I."/>
            <person name="Chang Y."/>
            <person name="Spatafora J."/>
            <person name="Kasson M.T."/>
        </authorList>
    </citation>
    <scope>NUCLEOTIDE SEQUENCE</scope>
    <source>
        <strain evidence="5">NRRL A-21654</strain>
    </source>
</reference>
<accession>A0A8H7BJ74</accession>
<evidence type="ECO:0000313" key="5">
    <source>
        <dbReference type="EMBL" id="KAF7725115.1"/>
    </source>
</evidence>
<feature type="non-terminal residue" evidence="5">
    <location>
        <position position="467"/>
    </location>
</feature>
<dbReference type="SUPFAM" id="SSF103473">
    <property type="entry name" value="MFS general substrate transporter"/>
    <property type="match status" value="1"/>
</dbReference>
<dbReference type="Pfam" id="PF07690">
    <property type="entry name" value="MFS_1"/>
    <property type="match status" value="1"/>
</dbReference>
<dbReference type="InterPro" id="IPR020846">
    <property type="entry name" value="MFS_dom"/>
</dbReference>
<keyword evidence="3" id="KW-1133">Transmembrane helix</keyword>
<evidence type="ECO:0000256" key="1">
    <source>
        <dbReference type="ARBA" id="ARBA00004141"/>
    </source>
</evidence>
<keyword evidence="6" id="KW-1185">Reference proteome</keyword>
<dbReference type="AlphaFoldDB" id="A0A8H7BJ74"/>
<evidence type="ECO:0000313" key="6">
    <source>
        <dbReference type="Proteomes" id="UP000605846"/>
    </source>
</evidence>
<dbReference type="Gene3D" id="1.20.1250.20">
    <property type="entry name" value="MFS general substrate transporter like domains"/>
    <property type="match status" value="2"/>
</dbReference>
<dbReference type="InterPro" id="IPR050327">
    <property type="entry name" value="Proton-linked_MCT"/>
</dbReference>
<dbReference type="OrthoDB" id="5667at2759"/>
<comment type="subcellular location">
    <subcellularLocation>
        <location evidence="1">Membrane</location>
        <topology evidence="1">Multi-pass membrane protein</topology>
    </subcellularLocation>
</comment>
<evidence type="ECO:0000259" key="4">
    <source>
        <dbReference type="PROSITE" id="PS50850"/>
    </source>
</evidence>
<feature type="transmembrane region" description="Helical" evidence="3">
    <location>
        <begin position="412"/>
        <end position="432"/>
    </location>
</feature>
<feature type="transmembrane region" description="Helical" evidence="3">
    <location>
        <begin position="356"/>
        <end position="375"/>
    </location>
</feature>
<feature type="transmembrane region" description="Helical" evidence="3">
    <location>
        <begin position="381"/>
        <end position="400"/>
    </location>
</feature>
<evidence type="ECO:0000256" key="3">
    <source>
        <dbReference type="SAM" id="Phobius"/>
    </source>
</evidence>
<feature type="transmembrane region" description="Helical" evidence="3">
    <location>
        <begin position="84"/>
        <end position="109"/>
    </location>
</feature>
<keyword evidence="3" id="KW-0812">Transmembrane</keyword>
<comment type="caution">
    <text evidence="5">The sequence shown here is derived from an EMBL/GenBank/DDBJ whole genome shotgun (WGS) entry which is preliminary data.</text>
</comment>
<feature type="domain" description="Major facilitator superfamily (MFS) profile" evidence="4">
    <location>
        <begin position="87"/>
        <end position="467"/>
    </location>
</feature>
<dbReference type="GO" id="GO:0022857">
    <property type="term" value="F:transmembrane transporter activity"/>
    <property type="evidence" value="ECO:0007669"/>
    <property type="project" value="InterPro"/>
</dbReference>
<dbReference type="GO" id="GO:0016020">
    <property type="term" value="C:membrane"/>
    <property type="evidence" value="ECO:0007669"/>
    <property type="project" value="UniProtKB-SubCell"/>
</dbReference>
<name>A0A8H7BJ74_9FUNG</name>
<sequence length="467" mass="50132">MSVPEQHEARSSRSITEEYEGNDLTLTVPVDLEKQLTQEKIAHSQYNCDTLEKVETVRTTVDVASIIEIPTDAAFYDSIPNGGYGWVVAAAGFLSNFVVFGTASIWGVFSYAYQTTILENKATMVELMGVGSVVLACLNLMTPLSPVLGRFGARFVMALGSVMMALGLILAAFSYEIWHLYLTQGVLFGCGASLVYMSVVAVIPQWFTTRRGTAMGISSAGTGFGGLALSPMASSLIEKLGLPWAYRIIGLMSFGICMIATVMLRTRLPPKQGKQPIKSPIKLSMLKNFDFVLWLLGAVISLTGYLIPLYYMPKYAASIGLSHSDASNLLGICCAMNAIGRLLLGWVADKIGRLNMYIISAILAGIFCMLLWPFANSYSKLLAFSIVWGFVCGIYYALAAPITGSIVGIENISSGLSILFIASAIACVGPPVGSAIQSITPNNGYLGVQMFSGAVYIFGALLCIVLK</sequence>
<proteinExistence type="inferred from homology"/>
<organism evidence="5 6">
    <name type="scientific">Apophysomyces ossiformis</name>
    <dbReference type="NCBI Taxonomy" id="679940"/>
    <lineage>
        <taxon>Eukaryota</taxon>
        <taxon>Fungi</taxon>
        <taxon>Fungi incertae sedis</taxon>
        <taxon>Mucoromycota</taxon>
        <taxon>Mucoromycotina</taxon>
        <taxon>Mucoromycetes</taxon>
        <taxon>Mucorales</taxon>
        <taxon>Mucorineae</taxon>
        <taxon>Mucoraceae</taxon>
        <taxon>Apophysomyces</taxon>
    </lineage>
</organism>